<keyword evidence="4" id="KW-0175">Coiled coil</keyword>
<evidence type="ECO:0000256" key="4">
    <source>
        <dbReference type="SAM" id="Coils"/>
    </source>
</evidence>
<keyword evidence="3" id="KW-0653">Protein transport</keyword>
<organism evidence="9">
    <name type="scientific">Eremomyces bilateralis CBS 781.70</name>
    <dbReference type="NCBI Taxonomy" id="1392243"/>
    <lineage>
        <taxon>Eukaryota</taxon>
        <taxon>Fungi</taxon>
        <taxon>Dikarya</taxon>
        <taxon>Ascomycota</taxon>
        <taxon>Pezizomycotina</taxon>
        <taxon>Dothideomycetes</taxon>
        <taxon>Dothideomycetes incertae sedis</taxon>
        <taxon>Eremomycetales</taxon>
        <taxon>Eremomycetaceae</taxon>
        <taxon>Eremomyces</taxon>
    </lineage>
</organism>
<accession>A0A6G1GGM3</accession>
<dbReference type="OrthoDB" id="294853at2759"/>
<evidence type="ECO:0000256" key="1">
    <source>
        <dbReference type="ARBA" id="ARBA00008144"/>
    </source>
</evidence>
<evidence type="ECO:0000313" key="11">
    <source>
        <dbReference type="RefSeq" id="XP_033538849.1"/>
    </source>
</evidence>
<name>A0A6G1GGM3_9PEZI</name>
<comment type="similarity">
    <text evidence="1">Belongs to the MON2 family.</text>
</comment>
<dbReference type="PANTHER" id="PTHR10663:SF333">
    <property type="entry name" value="PROTEIN MON2 HOMOLOG"/>
    <property type="match status" value="1"/>
</dbReference>
<dbReference type="GeneID" id="54417851"/>
<reference evidence="9 11" key="1">
    <citation type="submission" date="2020-01" db="EMBL/GenBank/DDBJ databases">
        <authorList>
            <consortium name="DOE Joint Genome Institute"/>
            <person name="Haridas S."/>
            <person name="Albert R."/>
            <person name="Binder M."/>
            <person name="Bloem J."/>
            <person name="Labutti K."/>
            <person name="Salamov A."/>
            <person name="Andreopoulos B."/>
            <person name="Baker S.E."/>
            <person name="Barry K."/>
            <person name="Bills G."/>
            <person name="Bluhm B.H."/>
            <person name="Cannon C."/>
            <person name="Castanera R."/>
            <person name="Culley D.E."/>
            <person name="Daum C."/>
            <person name="Ezra D."/>
            <person name="Gonzalez J.B."/>
            <person name="Henrissat B."/>
            <person name="Kuo A."/>
            <person name="Liang C."/>
            <person name="Lipzen A."/>
            <person name="Lutzoni F."/>
            <person name="Magnuson J."/>
            <person name="Mondo S."/>
            <person name="Nolan M."/>
            <person name="Ohm R."/>
            <person name="Pangilinan J."/>
            <person name="Park H.-J."/>
            <person name="Ramirez L."/>
            <person name="Alfaro M."/>
            <person name="Sun H."/>
            <person name="Tritt A."/>
            <person name="Yoshinaga Y."/>
            <person name="Zwiers L.-H."/>
            <person name="Turgeon B.G."/>
            <person name="Goodwin S.B."/>
            <person name="Spatafora J.W."/>
            <person name="Crous P.W."/>
            <person name="Grigoriev I.V."/>
        </authorList>
    </citation>
    <scope>NUCLEOTIDE SEQUENCE</scope>
    <source>
        <strain evidence="9 11">CBS 781.70</strain>
    </source>
</reference>
<reference evidence="11" key="2">
    <citation type="submission" date="2020-04" db="EMBL/GenBank/DDBJ databases">
        <authorList>
            <consortium name="NCBI Genome Project"/>
        </authorList>
    </citation>
    <scope>NUCLEOTIDE SEQUENCE</scope>
    <source>
        <strain evidence="11">CBS 781.70</strain>
    </source>
</reference>
<keyword evidence="10" id="KW-1185">Reference proteome</keyword>
<sequence length="1696" mass="186130">MTSQVLIQELSTIIQESKRKNSELKSAAEKALNDIKSLPSTSEAQFAHDVSKRPNILSPLLLACDSKNTKLIAPAAVCLQRLAVSKAIPRQSLEDVVEALRSCSSSGLDIQLKVLQTLPSLAQNYSDEIRGDLLSNVLQVCSLLQGTKTQAVASTAAATLQQLIITLYDRLRAEDDRQLEVPATHEIKLESRSVMVRPVAFDAFHVFHDLCYLLDGKKPHYIRFSSISPLGVLELIESILGNYSSTISDHDEQLQCLKDTLLPSIVRILGEKHVFSANVRCMRVLNLILQHHLPSVPSQCESALALLNHFMDPEAGPPWKRILSLEVFQNLYADPDLILQLYDLYDSRSKGRKILQDNLNSFVRLASEKPSLIGLSHQSTVPGKSTNARDGPADQVAVESDAVAGVIGGAVGFSGSNYVGISNEFSIIRTPCIEQLDKNEPHTIPETYVYTLALGCIGSLADGLAKIILPLSVHSDSRGRKKPKAHSDVEVTEVADPYIDSHRSTRGGGVSRSTSFRKRTVPINPLELKEHNSFKDIQAVANILDDCWPAVLAAYSTFLYSALDNDYYRSLVRSIQKFAQVSGLLRMTTPRDAFLTTLGKAAVPSNVVAATFSSPTSATAESPSTTGSVKGLGLLSVEGLVNQGGRRVSAENPTPSLNTRNLLCLRALLNLAIALGPTLGPAWSIVIETLQQADLILAHPSSRGSIRDRPSSSSDTVLDNSESLSQNLNTEIAACQAAATRLFESTADYPNDAFHAVLKSVGELLHGKGGRTPVVRTPQVPRTPFQHQRRVSNFSTMSVTTDGNLQDNMFALNKTKDIATMNLGRFLAYDEEESGWKSLTTELTTIVKNQSISRQARLFAADILMHLALEMVKDLDDADDNDVIYQRALDTLMDQYRQASVETGQKPDDVSLEVHMLVLRSLQMMVETCGDSLRSVWHPVLQLVISAFERERSVIESGETIGKVSVDGAIVSVRIARTAFSTVELICSDFIHSLPIDALPTLVETLYQFSRQNQDLNMSLTAISFFWNVSDFIHEHVHDEELETYTSTETGEELIRTLHQTSDKSSSAAIWLMLLLRLTTVAHDEQPEVRNGALQIILRIIQNVGGELSPSTWTLCLRCILLHMLDQDAEKQLSAIKQPAKDGTSDADTDTAVAEWTETSRLMLTGFSGLFSANLSVISKASRFPDIWANVLASFEKYLKLKRYGTSAAVYSALETILAAIPSPESVDLALIAQVAELWVSNFPEQEKSGSTKENNQDAYAKYVRAFKELYRLAKTKFNPSLISAAAEHLETCIQSEDFAYSNDVESLTVVQSQVLGALSGIETDKDGVSSIIVKSLAGIGVLPIGNDRTDPKAKALTFVAVSKACMDGIQHTVINRLDHDADLIESGAVTSALECLSRAIHSKYQRRTDSKTIPIWRKATTVSVTILQKLLSNGSVLPGNSTTLHSLLQATVHLTTGIMTPDPFPSPTSSHAALSTDESFDISTLLTLFPLLTPALSPPTIPEPIRHEFAYNLFLTSLIHPLDLRDVTDPQSSSLTDLHVIRFGRTYEPPARTRLKMAYLCLEQLISLISNGPESPENPQPRRDRIALAQSAFPYLLLRAALPLKAYIADQPLRGQMPMPETQRAELVWVLRRLRETECLEEAGAEVERVRSHGRRHLLRLYPLVGRALGVRNGEGDVRGELVGWMEGVGVELGL</sequence>
<evidence type="ECO:0000259" key="7">
    <source>
        <dbReference type="Pfam" id="PF16206"/>
    </source>
</evidence>
<evidence type="ECO:0000256" key="3">
    <source>
        <dbReference type="ARBA" id="ARBA00022927"/>
    </source>
</evidence>
<dbReference type="GO" id="GO:0005794">
    <property type="term" value="C:Golgi apparatus"/>
    <property type="evidence" value="ECO:0007669"/>
    <property type="project" value="UniProtKB-ARBA"/>
</dbReference>
<dbReference type="SUPFAM" id="SSF48371">
    <property type="entry name" value="ARM repeat"/>
    <property type="match status" value="1"/>
</dbReference>
<evidence type="ECO:0000256" key="2">
    <source>
        <dbReference type="ARBA" id="ARBA00022448"/>
    </source>
</evidence>
<dbReference type="Pfam" id="PF12783">
    <property type="entry name" value="Sec7-like_HUS"/>
    <property type="match status" value="1"/>
</dbReference>
<proteinExistence type="inferred from homology"/>
<protein>
    <recommendedName>
        <fullName evidence="12">Endosomal peripheral membrane protein-like protein</fullName>
    </recommendedName>
</protein>
<evidence type="ECO:0008006" key="12">
    <source>
        <dbReference type="Google" id="ProtNLM"/>
    </source>
</evidence>
<dbReference type="InterPro" id="IPR032691">
    <property type="entry name" value="Mon2/Sec7/BIG1-like_HUS"/>
</dbReference>
<feature type="domain" description="Mon2 C-terminal" evidence="7">
    <location>
        <begin position="989"/>
        <end position="1227"/>
    </location>
</feature>
<evidence type="ECO:0000313" key="9">
    <source>
        <dbReference type="EMBL" id="KAF1817218.1"/>
    </source>
</evidence>
<dbReference type="EMBL" id="ML975149">
    <property type="protein sequence ID" value="KAF1817218.1"/>
    <property type="molecule type" value="Genomic_DNA"/>
</dbReference>
<feature type="compositionally biased region" description="Polar residues" evidence="5">
    <location>
        <begin position="711"/>
        <end position="721"/>
    </location>
</feature>
<dbReference type="RefSeq" id="XP_033538849.1">
    <property type="nucleotide sequence ID" value="XM_033677281.1"/>
</dbReference>
<dbReference type="Proteomes" id="UP000504638">
    <property type="component" value="Unplaced"/>
</dbReference>
<feature type="domain" description="Mon2/Sec7/BIG1-like HUS" evidence="6">
    <location>
        <begin position="200"/>
        <end position="353"/>
    </location>
</feature>
<keyword evidence="2" id="KW-0813">Transport</keyword>
<evidence type="ECO:0000259" key="8">
    <source>
        <dbReference type="Pfam" id="PF16213"/>
    </source>
</evidence>
<evidence type="ECO:0000259" key="6">
    <source>
        <dbReference type="Pfam" id="PF12783"/>
    </source>
</evidence>
<gene>
    <name evidence="9 11" type="ORF">P152DRAFT_426890</name>
</gene>
<dbReference type="GO" id="GO:0015031">
    <property type="term" value="P:protein transport"/>
    <property type="evidence" value="ECO:0007669"/>
    <property type="project" value="UniProtKB-KW"/>
</dbReference>
<dbReference type="InterPro" id="IPR032629">
    <property type="entry name" value="DCB_dom"/>
</dbReference>
<evidence type="ECO:0000256" key="5">
    <source>
        <dbReference type="SAM" id="MobiDB-lite"/>
    </source>
</evidence>
<dbReference type="InterPro" id="IPR016024">
    <property type="entry name" value="ARM-type_fold"/>
</dbReference>
<dbReference type="PANTHER" id="PTHR10663">
    <property type="entry name" value="GUANYL-NUCLEOTIDE EXCHANGE FACTOR"/>
    <property type="match status" value="1"/>
</dbReference>
<feature type="coiled-coil region" evidence="4">
    <location>
        <begin position="7"/>
        <end position="34"/>
    </location>
</feature>
<evidence type="ECO:0000313" key="10">
    <source>
        <dbReference type="Proteomes" id="UP000504638"/>
    </source>
</evidence>
<reference evidence="11" key="3">
    <citation type="submission" date="2025-04" db="UniProtKB">
        <authorList>
            <consortium name="RefSeq"/>
        </authorList>
    </citation>
    <scope>IDENTIFICATION</scope>
    <source>
        <strain evidence="11">CBS 781.70</strain>
    </source>
</reference>
<dbReference type="InterPro" id="IPR032817">
    <property type="entry name" value="Mon2_C"/>
</dbReference>
<dbReference type="Pfam" id="PF16213">
    <property type="entry name" value="DCB"/>
    <property type="match status" value="1"/>
</dbReference>
<dbReference type="Pfam" id="PF16206">
    <property type="entry name" value="Mon2_C"/>
    <property type="match status" value="1"/>
</dbReference>
<feature type="region of interest" description="Disordered" evidence="5">
    <location>
        <begin position="702"/>
        <end position="721"/>
    </location>
</feature>
<feature type="domain" description="Mon2/Sec7/BIG1-like dimerisation and cyclophilin-binding" evidence="8">
    <location>
        <begin position="4"/>
        <end position="175"/>
    </location>
</feature>